<dbReference type="SMART" id="SM00342">
    <property type="entry name" value="HTH_ARAC"/>
    <property type="match status" value="1"/>
</dbReference>
<keyword evidence="2" id="KW-0812">Transmembrane</keyword>
<evidence type="ECO:0000256" key="3">
    <source>
        <dbReference type="SAM" id="SignalP"/>
    </source>
</evidence>
<dbReference type="PANTHER" id="PTHR43280:SF2">
    <property type="entry name" value="HTH-TYPE TRANSCRIPTIONAL REGULATOR EXSA"/>
    <property type="match status" value="1"/>
</dbReference>
<comment type="caution">
    <text evidence="5">The sequence shown here is derived from an EMBL/GenBank/DDBJ whole genome shotgun (WGS) entry which is preliminary data.</text>
</comment>
<dbReference type="EMBL" id="JACGWS010000006">
    <property type="protein sequence ID" value="MBC8755257.1"/>
    <property type="molecule type" value="Genomic_DNA"/>
</dbReference>
<dbReference type="Gene3D" id="1.25.40.10">
    <property type="entry name" value="Tetratricopeptide repeat domain"/>
    <property type="match status" value="1"/>
</dbReference>
<dbReference type="Proteomes" id="UP000619238">
    <property type="component" value="Unassembled WGS sequence"/>
</dbReference>
<protein>
    <submittedName>
        <fullName evidence="5">Helix-turn-helix domain-containing protein</fullName>
    </submittedName>
</protein>
<name>A0ABR7Q9Q2_9FLAO</name>
<keyword evidence="1" id="KW-0238">DNA-binding</keyword>
<dbReference type="SUPFAM" id="SSF48452">
    <property type="entry name" value="TPR-like"/>
    <property type="match status" value="1"/>
</dbReference>
<feature type="domain" description="HTH araC/xylS-type" evidence="4">
    <location>
        <begin position="448"/>
        <end position="556"/>
    </location>
</feature>
<dbReference type="PANTHER" id="PTHR43280">
    <property type="entry name" value="ARAC-FAMILY TRANSCRIPTIONAL REGULATOR"/>
    <property type="match status" value="1"/>
</dbReference>
<organism evidence="5 6">
    <name type="scientific">Kordia aestuariivivens</name>
    <dbReference type="NCBI Taxonomy" id="2759037"/>
    <lineage>
        <taxon>Bacteria</taxon>
        <taxon>Pseudomonadati</taxon>
        <taxon>Bacteroidota</taxon>
        <taxon>Flavobacteriia</taxon>
        <taxon>Flavobacteriales</taxon>
        <taxon>Flavobacteriaceae</taxon>
        <taxon>Kordia</taxon>
    </lineage>
</organism>
<accession>A0ABR7Q9Q2</accession>
<keyword evidence="2" id="KW-1133">Transmembrane helix</keyword>
<evidence type="ECO:0000313" key="6">
    <source>
        <dbReference type="Proteomes" id="UP000619238"/>
    </source>
</evidence>
<keyword evidence="2" id="KW-0472">Membrane</keyword>
<keyword evidence="3" id="KW-0732">Signal</keyword>
<evidence type="ECO:0000313" key="5">
    <source>
        <dbReference type="EMBL" id="MBC8755257.1"/>
    </source>
</evidence>
<dbReference type="InterPro" id="IPR011990">
    <property type="entry name" value="TPR-like_helical_dom_sf"/>
</dbReference>
<feature type="chain" id="PRO_5046815951" evidence="3">
    <location>
        <begin position="24"/>
        <end position="559"/>
    </location>
</feature>
<evidence type="ECO:0000256" key="1">
    <source>
        <dbReference type="ARBA" id="ARBA00023125"/>
    </source>
</evidence>
<dbReference type="Pfam" id="PF12833">
    <property type="entry name" value="HTH_18"/>
    <property type="match status" value="1"/>
</dbReference>
<evidence type="ECO:0000259" key="4">
    <source>
        <dbReference type="PROSITE" id="PS01124"/>
    </source>
</evidence>
<dbReference type="RefSeq" id="WP_187562307.1">
    <property type="nucleotide sequence ID" value="NZ_JACGWS010000006.1"/>
</dbReference>
<proteinExistence type="predicted"/>
<sequence length="559" mass="65224">MNTIIRVCYVIIICFSFSSRLHAQTILKDTLDEKSFDELKKIFYHNKNLGKTKAGKRVALYTLSKARAEGNKKAIVNSFIRLCRVSYDNPELALKYTDSSILYATEYKLEKLLAEGHFYRGIVLFNSGKYGYSLKSYLEANKYYHDKNNETSYVLNHNIALLKLKIGSSREALSIFKKNLKYFERQENFGDLYLNTLYGLSIAYISNNKKDSASIINKRGYKLAKKTKGFSHLYFTQAEGALQYTKGNFIIAKDSLLKSVPFLKASKDYPNLAISYFYLGSISKVEETKIEYYKKVDSIFKFKKYIIPQPRKAYEGLINYYKSKGDLKNQLYYTDRLLVVDTVINKEYRNVSRTFHYEYDTPRLVASKEVLISELNKKNKDFKYGIYILLVILILVLIILISLYRRKKINEQKFKEIISSLKTKSVNQEVNKDKEKKRVFPIDNKTLNQILDGLDEFEKNKTFLTPKLTLNLFAKKLETNTKYLSIVINDYKSQTFKNYVNNLRIVYIVEELYNNNILRNYTINAIAIEAGFSSTESFTRAFFKKTGLNVSYFLKKIND</sequence>
<keyword evidence="6" id="KW-1185">Reference proteome</keyword>
<dbReference type="PROSITE" id="PS01124">
    <property type="entry name" value="HTH_ARAC_FAMILY_2"/>
    <property type="match status" value="1"/>
</dbReference>
<feature type="transmembrane region" description="Helical" evidence="2">
    <location>
        <begin position="384"/>
        <end position="404"/>
    </location>
</feature>
<gene>
    <name evidence="5" type="ORF">H2O64_11270</name>
</gene>
<dbReference type="Gene3D" id="1.10.10.60">
    <property type="entry name" value="Homeodomain-like"/>
    <property type="match status" value="1"/>
</dbReference>
<feature type="signal peptide" evidence="3">
    <location>
        <begin position="1"/>
        <end position="23"/>
    </location>
</feature>
<dbReference type="InterPro" id="IPR018060">
    <property type="entry name" value="HTH_AraC"/>
</dbReference>
<evidence type="ECO:0000256" key="2">
    <source>
        <dbReference type="SAM" id="Phobius"/>
    </source>
</evidence>
<reference evidence="5 6" key="1">
    <citation type="submission" date="2020-07" db="EMBL/GenBank/DDBJ databases">
        <title>Description of Kordia aestuariivivens sp. nov., isolated from a tidal flat.</title>
        <authorList>
            <person name="Park S."/>
            <person name="Yoon J.-H."/>
        </authorList>
    </citation>
    <scope>NUCLEOTIDE SEQUENCE [LARGE SCALE GENOMIC DNA]</scope>
    <source>
        <strain evidence="5 6">YSTF-M3</strain>
    </source>
</reference>